<dbReference type="GO" id="GO:0008237">
    <property type="term" value="F:metallopeptidase activity"/>
    <property type="evidence" value="ECO:0007669"/>
    <property type="project" value="UniProtKB-KW"/>
</dbReference>
<reference evidence="9 10" key="1">
    <citation type="submission" date="2019-11" db="EMBL/GenBank/DDBJ databases">
        <title>Identification of a novel strain.</title>
        <authorList>
            <person name="Xu Q."/>
            <person name="Wang G."/>
        </authorList>
    </citation>
    <scope>NUCLEOTIDE SEQUENCE [LARGE SCALE GENOMIC DNA]</scope>
    <source>
        <strain evidence="10">xq</strain>
    </source>
</reference>
<dbReference type="Gene3D" id="3.30.830.10">
    <property type="entry name" value="Metalloenzyme, LuxS/M16 peptidase-like"/>
    <property type="match status" value="2"/>
</dbReference>
<evidence type="ECO:0000259" key="8">
    <source>
        <dbReference type="Pfam" id="PF05193"/>
    </source>
</evidence>
<comment type="similarity">
    <text evidence="1">Belongs to the peptidase M16 family.</text>
</comment>
<gene>
    <name evidence="9" type="ORF">GIW81_05815</name>
</gene>
<dbReference type="InterPro" id="IPR011765">
    <property type="entry name" value="Pept_M16_N"/>
</dbReference>
<feature type="signal peptide" evidence="6">
    <location>
        <begin position="1"/>
        <end position="35"/>
    </location>
</feature>
<dbReference type="Pfam" id="PF05193">
    <property type="entry name" value="Peptidase_M16_C"/>
    <property type="match status" value="1"/>
</dbReference>
<keyword evidence="2" id="KW-0645">Protease</keyword>
<keyword evidence="10" id="KW-1185">Reference proteome</keyword>
<protein>
    <recommendedName>
        <fullName evidence="11">Insulinase family protein</fullName>
    </recommendedName>
</protein>
<name>A0A6I3KHR7_9HYPH</name>
<sequence length="447" mass="49176">MGRFMQINRRDTLKAFFGGAAATSLPLALPFPARAFPVNQAGGHQTFTLDNGLRTHFIANNSGYVTAALVLRSKEITHNGLAHLCEHTSCAGAAGNMSAAQVTALFKDCVQDSNATTEAGALRWFASFLPQYLPQVTDLLSAISLDQKFDLETVAAQQRVVREELYLDKYNPSLAAEQKFDRELFGKSHPYAKETLEEEIARCKIAPEKCAAELGAFADRTRLPGNMDLFVVGSIEPNALQDLVQKSFGRFARAEGPRLDIPRVDVTRAYKPLVEPSFELQRPMSELRIAWNTGVCNTGADARTLLALGSYLGTALFDELREKDGDTYTPDVSYEPDACSGVFRVAISSSKDPQKVEKKVFEVVDKMKSAIDAKELARLRDRIALKRCKEAGDNQALLDRLVDRTLEGCGVGDLAVDTVTPEEMMAAARKYMPSHREGYVRLALKGQ</sequence>
<evidence type="ECO:0000256" key="1">
    <source>
        <dbReference type="ARBA" id="ARBA00007261"/>
    </source>
</evidence>
<evidence type="ECO:0000256" key="2">
    <source>
        <dbReference type="ARBA" id="ARBA00022670"/>
    </source>
</evidence>
<dbReference type="PANTHER" id="PTHR43690:SF17">
    <property type="entry name" value="PROTEIN YHJJ"/>
    <property type="match status" value="1"/>
</dbReference>
<proteinExistence type="inferred from homology"/>
<dbReference type="GO" id="GO:0006508">
    <property type="term" value="P:proteolysis"/>
    <property type="evidence" value="ECO:0007669"/>
    <property type="project" value="UniProtKB-KW"/>
</dbReference>
<comment type="caution">
    <text evidence="9">The sequence shown here is derived from an EMBL/GenBank/DDBJ whole genome shotgun (WGS) entry which is preliminary data.</text>
</comment>
<evidence type="ECO:0000256" key="3">
    <source>
        <dbReference type="ARBA" id="ARBA00022801"/>
    </source>
</evidence>
<accession>A0A6I3KHR7</accession>
<dbReference type="SUPFAM" id="SSF63411">
    <property type="entry name" value="LuxS/MPP-like metallohydrolase"/>
    <property type="match status" value="2"/>
</dbReference>
<evidence type="ECO:0000259" key="7">
    <source>
        <dbReference type="Pfam" id="PF00675"/>
    </source>
</evidence>
<feature type="domain" description="Peptidase M16 C-terminal" evidence="8">
    <location>
        <begin position="214"/>
        <end position="381"/>
    </location>
</feature>
<keyword evidence="5" id="KW-0482">Metalloprotease</keyword>
<dbReference type="Proteomes" id="UP000440694">
    <property type="component" value="Unassembled WGS sequence"/>
</dbReference>
<keyword evidence="6" id="KW-0732">Signal</keyword>
<dbReference type="InterPro" id="IPR007863">
    <property type="entry name" value="Peptidase_M16_C"/>
</dbReference>
<dbReference type="PROSITE" id="PS51318">
    <property type="entry name" value="TAT"/>
    <property type="match status" value="1"/>
</dbReference>
<evidence type="ECO:0000256" key="6">
    <source>
        <dbReference type="SAM" id="SignalP"/>
    </source>
</evidence>
<evidence type="ECO:0000313" key="9">
    <source>
        <dbReference type="EMBL" id="MTD93849.1"/>
    </source>
</evidence>
<keyword evidence="3" id="KW-0378">Hydrolase</keyword>
<dbReference type="PANTHER" id="PTHR43690">
    <property type="entry name" value="NARDILYSIN"/>
    <property type="match status" value="1"/>
</dbReference>
<dbReference type="Pfam" id="PF00675">
    <property type="entry name" value="Peptidase_M16"/>
    <property type="match status" value="1"/>
</dbReference>
<keyword evidence="4" id="KW-0862">Zinc</keyword>
<dbReference type="EMBL" id="WMBQ01000001">
    <property type="protein sequence ID" value="MTD93849.1"/>
    <property type="molecule type" value="Genomic_DNA"/>
</dbReference>
<dbReference type="AlphaFoldDB" id="A0A6I3KHR7"/>
<feature type="chain" id="PRO_5026184985" description="Insulinase family protein" evidence="6">
    <location>
        <begin position="36"/>
        <end position="447"/>
    </location>
</feature>
<dbReference type="InterPro" id="IPR011249">
    <property type="entry name" value="Metalloenz_LuxS/M16"/>
</dbReference>
<organism evidence="9 10">
    <name type="scientific">Hyphomicrobium album</name>
    <dbReference type="NCBI Taxonomy" id="2665159"/>
    <lineage>
        <taxon>Bacteria</taxon>
        <taxon>Pseudomonadati</taxon>
        <taxon>Pseudomonadota</taxon>
        <taxon>Alphaproteobacteria</taxon>
        <taxon>Hyphomicrobiales</taxon>
        <taxon>Hyphomicrobiaceae</taxon>
        <taxon>Hyphomicrobium</taxon>
    </lineage>
</organism>
<evidence type="ECO:0000256" key="5">
    <source>
        <dbReference type="ARBA" id="ARBA00023049"/>
    </source>
</evidence>
<evidence type="ECO:0000313" key="10">
    <source>
        <dbReference type="Proteomes" id="UP000440694"/>
    </source>
</evidence>
<dbReference type="InterPro" id="IPR006311">
    <property type="entry name" value="TAT_signal"/>
</dbReference>
<feature type="domain" description="Peptidase M16 N-terminal" evidence="7">
    <location>
        <begin position="78"/>
        <end position="176"/>
    </location>
</feature>
<evidence type="ECO:0000256" key="4">
    <source>
        <dbReference type="ARBA" id="ARBA00022833"/>
    </source>
</evidence>
<dbReference type="InterPro" id="IPR050626">
    <property type="entry name" value="Peptidase_M16"/>
</dbReference>
<dbReference type="GO" id="GO:0046872">
    <property type="term" value="F:metal ion binding"/>
    <property type="evidence" value="ECO:0007669"/>
    <property type="project" value="InterPro"/>
</dbReference>
<evidence type="ECO:0008006" key="11">
    <source>
        <dbReference type="Google" id="ProtNLM"/>
    </source>
</evidence>